<dbReference type="OrthoDB" id="9811423at2"/>
<dbReference type="InterPro" id="IPR010710">
    <property type="entry name" value="DUF1289"/>
</dbReference>
<dbReference type="AlphaFoldDB" id="A0A4R5VFA2"/>
<protein>
    <submittedName>
        <fullName evidence="1">DUF1289 domain-containing protein</fullName>
    </submittedName>
</protein>
<dbReference type="RefSeq" id="WP_133358901.1">
    <property type="nucleotide sequence ID" value="NZ_SMUV01000056.1"/>
</dbReference>
<keyword evidence="2" id="KW-1185">Reference proteome</keyword>
<proteinExistence type="predicted"/>
<reference evidence="1 2" key="1">
    <citation type="submission" date="2019-03" db="EMBL/GenBank/DDBJ databases">
        <title>Ruegeria lutea sp. nov., a novel strain, isolated from marine sediment, the Masan Bay, South Korea.</title>
        <authorList>
            <person name="Kim J."/>
            <person name="Kim D.-Y."/>
            <person name="Lee S.-S."/>
        </authorList>
    </citation>
    <scope>NUCLEOTIDE SEQUENCE [LARGE SCALE GENOMIC DNA]</scope>
    <source>
        <strain evidence="1 2">318-1</strain>
    </source>
</reference>
<comment type="caution">
    <text evidence="1">The sequence shown here is derived from an EMBL/GenBank/DDBJ whole genome shotgun (WGS) entry which is preliminary data.</text>
</comment>
<dbReference type="Pfam" id="PF06945">
    <property type="entry name" value="DUF1289"/>
    <property type="match status" value="1"/>
</dbReference>
<accession>A0A4R5VFA2</accession>
<dbReference type="Proteomes" id="UP000295301">
    <property type="component" value="Unassembled WGS sequence"/>
</dbReference>
<evidence type="ECO:0000313" key="2">
    <source>
        <dbReference type="Proteomes" id="UP000295301"/>
    </source>
</evidence>
<gene>
    <name evidence="1" type="ORF">E1832_06370</name>
</gene>
<dbReference type="PANTHER" id="PTHR35175:SF2">
    <property type="entry name" value="DUF1289 DOMAIN-CONTAINING PROTEIN"/>
    <property type="match status" value="1"/>
</dbReference>
<sequence>MNDQVWSRDEVDSPCVQVCVVHPEERICIGCLRSLDEIARWSRMTAQERRDIMADLPARAPALTRRRGGRAARLKG</sequence>
<name>A0A4R5VFA2_9RHOB</name>
<evidence type="ECO:0000313" key="1">
    <source>
        <dbReference type="EMBL" id="TDK50434.1"/>
    </source>
</evidence>
<dbReference type="PANTHER" id="PTHR35175">
    <property type="entry name" value="DUF1289 DOMAIN-CONTAINING PROTEIN"/>
    <property type="match status" value="1"/>
</dbReference>
<dbReference type="EMBL" id="SMUV01000056">
    <property type="protein sequence ID" value="TDK50434.1"/>
    <property type="molecule type" value="Genomic_DNA"/>
</dbReference>
<organism evidence="1 2">
    <name type="scientific">Antarcticimicrobium luteum</name>
    <dbReference type="NCBI Taxonomy" id="2547397"/>
    <lineage>
        <taxon>Bacteria</taxon>
        <taxon>Pseudomonadati</taxon>
        <taxon>Pseudomonadota</taxon>
        <taxon>Alphaproteobacteria</taxon>
        <taxon>Rhodobacterales</taxon>
        <taxon>Paracoccaceae</taxon>
        <taxon>Antarcticimicrobium</taxon>
    </lineage>
</organism>